<reference evidence="2" key="1">
    <citation type="journal article" date="2020" name="Stud. Mycol.">
        <title>101 Dothideomycetes genomes: a test case for predicting lifestyles and emergence of pathogens.</title>
        <authorList>
            <person name="Haridas S."/>
            <person name="Albert R."/>
            <person name="Binder M."/>
            <person name="Bloem J."/>
            <person name="Labutti K."/>
            <person name="Salamov A."/>
            <person name="Andreopoulos B."/>
            <person name="Baker S."/>
            <person name="Barry K."/>
            <person name="Bills G."/>
            <person name="Bluhm B."/>
            <person name="Cannon C."/>
            <person name="Castanera R."/>
            <person name="Culley D."/>
            <person name="Daum C."/>
            <person name="Ezra D."/>
            <person name="Gonzalez J."/>
            <person name="Henrissat B."/>
            <person name="Kuo A."/>
            <person name="Liang C."/>
            <person name="Lipzen A."/>
            <person name="Lutzoni F."/>
            <person name="Magnuson J."/>
            <person name="Mondo S."/>
            <person name="Nolan M."/>
            <person name="Ohm R."/>
            <person name="Pangilinan J."/>
            <person name="Park H.-J."/>
            <person name="Ramirez L."/>
            <person name="Alfaro M."/>
            <person name="Sun H."/>
            <person name="Tritt A."/>
            <person name="Yoshinaga Y."/>
            <person name="Zwiers L.-H."/>
            <person name="Turgeon B."/>
            <person name="Goodwin S."/>
            <person name="Spatafora J."/>
            <person name="Crous P."/>
            <person name="Grigoriev I."/>
        </authorList>
    </citation>
    <scope>NUCLEOTIDE SEQUENCE</scope>
    <source>
        <strain evidence="2">CBS 109.77</strain>
    </source>
</reference>
<dbReference type="SUPFAM" id="SSF51556">
    <property type="entry name" value="Metallo-dependent hydrolases"/>
    <property type="match status" value="1"/>
</dbReference>
<dbReference type="SUPFAM" id="SSF51338">
    <property type="entry name" value="Composite domain of metallo-dependent hydrolases"/>
    <property type="match status" value="1"/>
</dbReference>
<dbReference type="Gene3D" id="3.30.110.90">
    <property type="entry name" value="Amidohydrolase"/>
    <property type="match status" value="1"/>
</dbReference>
<feature type="domain" description="Amidohydrolase-related" evidence="1">
    <location>
        <begin position="144"/>
        <end position="346"/>
    </location>
</feature>
<dbReference type="OrthoDB" id="194468at2759"/>
<dbReference type="InterPro" id="IPR051781">
    <property type="entry name" value="Metallo-dep_Hydrolase"/>
</dbReference>
<dbReference type="InterPro" id="IPR032466">
    <property type="entry name" value="Metal_Hydrolase"/>
</dbReference>
<evidence type="ECO:0000313" key="2">
    <source>
        <dbReference type="EMBL" id="KAF2798435.1"/>
    </source>
</evidence>
<evidence type="ECO:0000259" key="1">
    <source>
        <dbReference type="Pfam" id="PF01979"/>
    </source>
</evidence>
<sequence length="353" mass="38202">MGPPRTVFIDREHISDNIEGVTNTVDASGQFLIPGLIDSHLHLSQISSLRDLTSYGVTTVFQMDCKNYTACALFKGHIGLSEYFNAGIPATGPNGSHAINMHTPPDQLIFPSSDPVEWVGHIFGNHSDYLKITAERGGPSLLMQSALVKATHILGKQTMSHASDIASYLEAIASRSDGIQHIPDDGLLPLSAFRDIKKHGQFVTPTMAVFKFASENPIVWERLRGVSWANSSYANVQANVAAMHRYGVPILAGTDAIGSFPVNGTFSLAFPHGLSLHQELHNLVDAGLSPAEAINAATSVAAKYHKLGDRGIVKCGMRADLILLRRNPLVDISSTLDIEKVWVSGREYLDVAK</sequence>
<accession>A0A6A6XR42</accession>
<proteinExistence type="predicted"/>
<dbReference type="InterPro" id="IPR006680">
    <property type="entry name" value="Amidohydro-rel"/>
</dbReference>
<dbReference type="Gene3D" id="2.30.40.10">
    <property type="entry name" value="Urease, subunit C, domain 1"/>
    <property type="match status" value="1"/>
</dbReference>
<dbReference type="Gene3D" id="1.20.58.520">
    <property type="entry name" value="Amidohydrolase"/>
    <property type="match status" value="1"/>
</dbReference>
<organism evidence="2 3">
    <name type="scientific">Melanomma pulvis-pyrius CBS 109.77</name>
    <dbReference type="NCBI Taxonomy" id="1314802"/>
    <lineage>
        <taxon>Eukaryota</taxon>
        <taxon>Fungi</taxon>
        <taxon>Dikarya</taxon>
        <taxon>Ascomycota</taxon>
        <taxon>Pezizomycotina</taxon>
        <taxon>Dothideomycetes</taxon>
        <taxon>Pleosporomycetidae</taxon>
        <taxon>Pleosporales</taxon>
        <taxon>Melanommataceae</taxon>
        <taxon>Melanomma</taxon>
    </lineage>
</organism>
<dbReference type="Proteomes" id="UP000799757">
    <property type="component" value="Unassembled WGS sequence"/>
</dbReference>
<keyword evidence="3" id="KW-1185">Reference proteome</keyword>
<gene>
    <name evidence="2" type="ORF">K505DRAFT_321880</name>
</gene>
<dbReference type="EMBL" id="MU001784">
    <property type="protein sequence ID" value="KAF2798435.1"/>
    <property type="molecule type" value="Genomic_DNA"/>
</dbReference>
<dbReference type="AlphaFoldDB" id="A0A6A6XR42"/>
<evidence type="ECO:0000313" key="3">
    <source>
        <dbReference type="Proteomes" id="UP000799757"/>
    </source>
</evidence>
<protein>
    <recommendedName>
        <fullName evidence="1">Amidohydrolase-related domain-containing protein</fullName>
    </recommendedName>
</protein>
<dbReference type="PANTHER" id="PTHR43135:SF3">
    <property type="entry name" value="ALPHA-D-RIBOSE 1-METHYLPHOSPHONATE 5-TRIPHOSPHATE DIPHOSPHATASE"/>
    <property type="match status" value="1"/>
</dbReference>
<name>A0A6A6XR42_9PLEO</name>
<dbReference type="GO" id="GO:0016810">
    <property type="term" value="F:hydrolase activity, acting on carbon-nitrogen (but not peptide) bonds"/>
    <property type="evidence" value="ECO:0007669"/>
    <property type="project" value="InterPro"/>
</dbReference>
<dbReference type="InterPro" id="IPR011059">
    <property type="entry name" value="Metal-dep_hydrolase_composite"/>
</dbReference>
<dbReference type="Pfam" id="PF01979">
    <property type="entry name" value="Amidohydro_1"/>
    <property type="match status" value="1"/>
</dbReference>
<dbReference type="PANTHER" id="PTHR43135">
    <property type="entry name" value="ALPHA-D-RIBOSE 1-METHYLPHOSPHONATE 5-TRIPHOSPHATE DIPHOSPHATASE"/>
    <property type="match status" value="1"/>
</dbReference>
<dbReference type="Gene3D" id="3.40.50.10910">
    <property type="entry name" value="Amidohydrolase"/>
    <property type="match status" value="1"/>
</dbReference>